<feature type="compositionally biased region" description="Acidic residues" evidence="1">
    <location>
        <begin position="30"/>
        <end position="67"/>
    </location>
</feature>
<evidence type="ECO:0000313" key="3">
    <source>
        <dbReference type="EMBL" id="MBA5729222.1"/>
    </source>
</evidence>
<evidence type="ECO:0000256" key="1">
    <source>
        <dbReference type="SAM" id="MobiDB-lite"/>
    </source>
</evidence>
<organism evidence="3 4">
    <name type="scientific">Ruoffia halotolerans</name>
    <dbReference type="NCBI Taxonomy" id="2748684"/>
    <lineage>
        <taxon>Bacteria</taxon>
        <taxon>Bacillati</taxon>
        <taxon>Bacillota</taxon>
        <taxon>Bacilli</taxon>
        <taxon>Lactobacillales</taxon>
        <taxon>Aerococcaceae</taxon>
        <taxon>Ruoffia</taxon>
    </lineage>
</organism>
<sequence length="320" mass="35006">MKKSLRQMLLVGLSASLLVSVAPLAYAEEVSSEEETSEVVEESAAEESVAEESVSEESTEEAADVEASDVQMGLEEAITMLESEYPDAEVEEIDVEYNRDEQLYNITVNAFNAEEDIELEVVWQDGEVTESGFNGGLFDSVDGDNASDEATSDVADEDVMDGDVSDEADIVENESEAELSDDSIVEDASDDEAVNSEEEPTEEERPTLDMDSVITIDEATELALGEVENGEAIHWNLKADASDFWDFLQPEEDQEEGPIWTVEVEEPEAMMSEEVVIDALAGSIIESPEQEESEESTEESADEAEESVEESVESEESSVE</sequence>
<dbReference type="Proteomes" id="UP000571018">
    <property type="component" value="Unassembled WGS sequence"/>
</dbReference>
<feature type="compositionally biased region" description="Acidic residues" evidence="1">
    <location>
        <begin position="141"/>
        <end position="202"/>
    </location>
</feature>
<name>A0A839A5F4_9LACT</name>
<feature type="signal peptide" evidence="2">
    <location>
        <begin position="1"/>
        <end position="27"/>
    </location>
</feature>
<feature type="region of interest" description="Disordered" evidence="1">
    <location>
        <begin position="29"/>
        <end position="70"/>
    </location>
</feature>
<feature type="region of interest" description="Disordered" evidence="1">
    <location>
        <begin position="282"/>
        <end position="320"/>
    </location>
</feature>
<dbReference type="Gene3D" id="3.10.450.40">
    <property type="match status" value="1"/>
</dbReference>
<evidence type="ECO:0000313" key="4">
    <source>
        <dbReference type="Proteomes" id="UP000571018"/>
    </source>
</evidence>
<feature type="region of interest" description="Disordered" evidence="1">
    <location>
        <begin position="133"/>
        <end position="210"/>
    </location>
</feature>
<keyword evidence="4" id="KW-1185">Reference proteome</keyword>
<reference evidence="3 4" key="1">
    <citation type="submission" date="2020-06" db="EMBL/GenBank/DDBJ databases">
        <title>Reclassification of Facklamia ignava, Facklamia soureckii and Facklami tabacinasalis as Falseniella iganva gen. nov., comb. nov., Hutsoniella ignava gen. nov., comb. nov., and Ruoffia tabacinasalis gen. nov., comb. nov and description of Ruoffia haltotolerans sp. nov., isolated from hypersaline Inland Sea of Qatar.</title>
        <authorList>
            <person name="Fotedar R."/>
            <person name="Sankaranarayanan K."/>
            <person name="Lawson P."/>
            <person name="Caldwell M."/>
            <person name="Zeyara A."/>
            <person name="Al Malki A."/>
            <person name="Ali M."/>
        </authorList>
    </citation>
    <scope>NUCLEOTIDE SEQUENCE [LARGE SCALE GENOMIC DNA]</scope>
    <source>
        <strain evidence="3 4">INB8</strain>
    </source>
</reference>
<dbReference type="EMBL" id="JACAOA010000011">
    <property type="protein sequence ID" value="MBA5729222.1"/>
    <property type="molecule type" value="Genomic_DNA"/>
</dbReference>
<dbReference type="AlphaFoldDB" id="A0A839A5F4"/>
<dbReference type="RefSeq" id="WP_218930927.1">
    <property type="nucleotide sequence ID" value="NZ_JACAOA010000011.1"/>
</dbReference>
<comment type="caution">
    <text evidence="3">The sequence shown here is derived from an EMBL/GenBank/DDBJ whole genome shotgun (WGS) entry which is preliminary data.</text>
</comment>
<feature type="chain" id="PRO_5032402264" description="PepSY domain-containing protein" evidence="2">
    <location>
        <begin position="28"/>
        <end position="320"/>
    </location>
</feature>
<evidence type="ECO:0008006" key="5">
    <source>
        <dbReference type="Google" id="ProtNLM"/>
    </source>
</evidence>
<evidence type="ECO:0000256" key="2">
    <source>
        <dbReference type="SAM" id="SignalP"/>
    </source>
</evidence>
<keyword evidence="2" id="KW-0732">Signal</keyword>
<accession>A0A839A5F4</accession>
<feature type="compositionally biased region" description="Acidic residues" evidence="1">
    <location>
        <begin position="288"/>
        <end position="320"/>
    </location>
</feature>
<gene>
    <name evidence="3" type="ORF">HW423_05430</name>
</gene>
<protein>
    <recommendedName>
        <fullName evidence="5">PepSY domain-containing protein</fullName>
    </recommendedName>
</protein>
<proteinExistence type="predicted"/>